<name>A0A2P7RBP3_9GAMM</name>
<comment type="caution">
    <text evidence="1">The sequence shown here is derived from an EMBL/GenBank/DDBJ whole genome shotgun (WGS) entry which is preliminary data.</text>
</comment>
<keyword evidence="2" id="KW-1185">Reference proteome</keyword>
<accession>A0A2P7RBP3</accession>
<organism evidence="1 2">
    <name type="scientific">Zobellella endophytica</name>
    <dbReference type="NCBI Taxonomy" id="2116700"/>
    <lineage>
        <taxon>Bacteria</taxon>
        <taxon>Pseudomonadati</taxon>
        <taxon>Pseudomonadota</taxon>
        <taxon>Gammaproteobacteria</taxon>
        <taxon>Aeromonadales</taxon>
        <taxon>Aeromonadaceae</taxon>
        <taxon>Zobellella</taxon>
    </lineage>
</organism>
<evidence type="ECO:0000313" key="2">
    <source>
        <dbReference type="Proteomes" id="UP000240243"/>
    </source>
</evidence>
<protein>
    <submittedName>
        <fullName evidence="1">Uncharacterized protein</fullName>
    </submittedName>
</protein>
<dbReference type="RefSeq" id="WP_106728060.1">
    <property type="nucleotide sequence ID" value="NZ_PXYG01000001.1"/>
</dbReference>
<dbReference type="EMBL" id="PXYG01000001">
    <property type="protein sequence ID" value="PSJ47647.1"/>
    <property type="molecule type" value="Genomic_DNA"/>
</dbReference>
<evidence type="ECO:0000313" key="1">
    <source>
        <dbReference type="EMBL" id="PSJ47647.1"/>
    </source>
</evidence>
<dbReference type="Proteomes" id="UP000240243">
    <property type="component" value="Unassembled WGS sequence"/>
</dbReference>
<dbReference type="OrthoDB" id="7800169at2"/>
<proteinExistence type="predicted"/>
<reference evidence="1 2" key="1">
    <citation type="submission" date="2018-03" db="EMBL/GenBank/DDBJ databases">
        <title>The draft genome of Zobellella sp. 59N8.</title>
        <authorList>
            <person name="Liu L."/>
            <person name="Li L."/>
            <person name="Zhang X."/>
            <person name="Liang L."/>
            <person name="Wang T."/>
        </authorList>
    </citation>
    <scope>NUCLEOTIDE SEQUENCE [LARGE SCALE GENOMIC DNA]</scope>
    <source>
        <strain evidence="1 2">59N8</strain>
    </source>
</reference>
<sequence>MSISVHTIDARGHILLETMRDYFGATPEVMFREIQSMVNTTVEVLKDKGINYQDLRTALVPRTDRFEAGFIFDTQDIESSWYGLDVMKELLPLLDIKSNHSVQCGDLIGDNQELIFSILQESLVLSRNLDFVHGSALYCVYINNLTESGLERISKALSNFKAYVGYIPCTFSSRARIYLSTILANSFLKHGSKVIMGHEDDRPNEENINMVGYPFEEYGMKVYSLQSMYFGVLLSYKIERPVFKGFESDTELSLNAISSQILPIEGFGVEIEEAKHGYLKSDKCGKLEKAGVEALSKDELADLIRSKVSESYIYNLSYLPEHDVSKFNVMLEIPRVDGGYPTRVVAALEYKPKEKLLRVITMH</sequence>
<gene>
    <name evidence="1" type="ORF">C7H85_02110</name>
</gene>
<dbReference type="AlphaFoldDB" id="A0A2P7RBP3"/>